<keyword evidence="2" id="KW-1185">Reference proteome</keyword>
<reference evidence="1 2" key="1">
    <citation type="submission" date="2020-09" db="EMBL/GenBank/DDBJ databases">
        <title>De no assembly of potato wild relative species, Solanum commersonii.</title>
        <authorList>
            <person name="Cho K."/>
        </authorList>
    </citation>
    <scope>NUCLEOTIDE SEQUENCE [LARGE SCALE GENOMIC DNA]</scope>
    <source>
        <strain evidence="1">LZ3.2</strain>
        <tissue evidence="1">Leaf</tissue>
    </source>
</reference>
<evidence type="ECO:0000313" key="1">
    <source>
        <dbReference type="EMBL" id="KAG5594768.1"/>
    </source>
</evidence>
<gene>
    <name evidence="1" type="ORF">H5410_036000</name>
</gene>
<name>A0A9J5Y591_SOLCO</name>
<organism evidence="1 2">
    <name type="scientific">Solanum commersonii</name>
    <name type="common">Commerson's wild potato</name>
    <name type="synonym">Commerson's nightshade</name>
    <dbReference type="NCBI Taxonomy" id="4109"/>
    <lineage>
        <taxon>Eukaryota</taxon>
        <taxon>Viridiplantae</taxon>
        <taxon>Streptophyta</taxon>
        <taxon>Embryophyta</taxon>
        <taxon>Tracheophyta</taxon>
        <taxon>Spermatophyta</taxon>
        <taxon>Magnoliopsida</taxon>
        <taxon>eudicotyledons</taxon>
        <taxon>Gunneridae</taxon>
        <taxon>Pentapetalae</taxon>
        <taxon>asterids</taxon>
        <taxon>lamiids</taxon>
        <taxon>Solanales</taxon>
        <taxon>Solanaceae</taxon>
        <taxon>Solanoideae</taxon>
        <taxon>Solaneae</taxon>
        <taxon>Solanum</taxon>
    </lineage>
</organism>
<dbReference type="Proteomes" id="UP000824120">
    <property type="component" value="Chromosome 7"/>
</dbReference>
<dbReference type="AlphaFoldDB" id="A0A9J5Y591"/>
<evidence type="ECO:0000313" key="2">
    <source>
        <dbReference type="Proteomes" id="UP000824120"/>
    </source>
</evidence>
<proteinExistence type="predicted"/>
<accession>A0A9J5Y591</accession>
<dbReference type="OrthoDB" id="1319563at2759"/>
<sequence length="183" mass="20914">MEEEELDMNVVRAPYLICNMIDVTWTKALDTSHRPVLSAQERHARDDIVMAHMFGMVELQLRIRGCPIMDNEMETLAERYPLTESATYICRIGPTFQEPLDNEEANVDEEMDGEEEDDDVDEDANALMRRAPRAKLQKPKPALQRNLPGALPGAARHVQTTEAVAWHDGRHEAPCLFQLFQQK</sequence>
<protein>
    <submittedName>
        <fullName evidence="1">Uncharacterized protein</fullName>
    </submittedName>
</protein>
<dbReference type="EMBL" id="JACXVP010000007">
    <property type="protein sequence ID" value="KAG5594768.1"/>
    <property type="molecule type" value="Genomic_DNA"/>
</dbReference>
<comment type="caution">
    <text evidence="1">The sequence shown here is derived from an EMBL/GenBank/DDBJ whole genome shotgun (WGS) entry which is preliminary data.</text>
</comment>